<sequence>MDINSLMGFDTPFFHHILNAAAADENTSINKSNNGGPTGAYVRDARAMAATPADVKEHPGSYVFIVDMPGVKSGDIKVHVEEDNVLVISGERKRDHGLEEKEGVKYVRMERRMGKLMRKFALPENADTDKISAICQDGVLTVTVGKVPPPEPKKPKTIQVQCRLAFPCFESIMSTRQDELEAKTKVDEEIAKAAVDTLNSILSQKLEKEKESVKERLTAPETYARVYLRRKLPKDVPSEPPLVIISKDSSQAEVIHKSDLSKSTPRKKSNPKRVLKKPIDVVTPSREKYKRMYETADDKEFTDRDLERMAYLVEHGVKWDEILRMYLSQVEDFVHAIKSKMTKEELERDELIFYLKANNNKNKQLKNMKTEKLKKLVNDIKSKLEKEKRVHLEKELEKEKKEIYSTHTDEASIKVIEESKATWFKKNPESLSRMVDNFEVGLENFSKETLKEKIISWRYDSRKIFISLTEQEIKILTTHPKGYDFENFLRRMTKDGFQAYKKNPNVPQRRMSRFRYNVQDAASRKIVRSRAPTTIFPQYNEEYTKNIESLQPFTRAYMDPEVHEPVVERGTNLESLRMYKLAQMKTLIPEDIIVLSAMKIEYRLESEFYAKDFSNLLNKISKDIRGIPYDD</sequence>
<dbReference type="EMBL" id="CM042031">
    <property type="protein sequence ID" value="KAI3783329.1"/>
    <property type="molecule type" value="Genomic_DNA"/>
</dbReference>
<evidence type="ECO:0000313" key="1">
    <source>
        <dbReference type="EMBL" id="KAI3783329.1"/>
    </source>
</evidence>
<protein>
    <submittedName>
        <fullName evidence="1">Uncharacterized protein</fullName>
    </submittedName>
</protein>
<comment type="caution">
    <text evidence="1">The sequence shown here is derived from an EMBL/GenBank/DDBJ whole genome shotgun (WGS) entry which is preliminary data.</text>
</comment>
<proteinExistence type="predicted"/>
<reference evidence="2" key="1">
    <citation type="journal article" date="2022" name="Mol. Ecol. Resour.">
        <title>The genomes of chicory, endive, great burdock and yacon provide insights into Asteraceae palaeo-polyploidization history and plant inulin production.</title>
        <authorList>
            <person name="Fan W."/>
            <person name="Wang S."/>
            <person name="Wang H."/>
            <person name="Wang A."/>
            <person name="Jiang F."/>
            <person name="Liu H."/>
            <person name="Zhao H."/>
            <person name="Xu D."/>
            <person name="Zhang Y."/>
        </authorList>
    </citation>
    <scope>NUCLEOTIDE SEQUENCE [LARGE SCALE GENOMIC DNA]</scope>
    <source>
        <strain evidence="2">cv. Yunnan</strain>
    </source>
</reference>
<organism evidence="1 2">
    <name type="scientific">Smallanthus sonchifolius</name>
    <dbReference type="NCBI Taxonomy" id="185202"/>
    <lineage>
        <taxon>Eukaryota</taxon>
        <taxon>Viridiplantae</taxon>
        <taxon>Streptophyta</taxon>
        <taxon>Embryophyta</taxon>
        <taxon>Tracheophyta</taxon>
        <taxon>Spermatophyta</taxon>
        <taxon>Magnoliopsida</taxon>
        <taxon>eudicotyledons</taxon>
        <taxon>Gunneridae</taxon>
        <taxon>Pentapetalae</taxon>
        <taxon>asterids</taxon>
        <taxon>campanulids</taxon>
        <taxon>Asterales</taxon>
        <taxon>Asteraceae</taxon>
        <taxon>Asteroideae</taxon>
        <taxon>Heliantheae alliance</taxon>
        <taxon>Millerieae</taxon>
        <taxon>Smallanthus</taxon>
    </lineage>
</organism>
<gene>
    <name evidence="1" type="ORF">L1987_42407</name>
</gene>
<accession>A0ACB9GII5</accession>
<keyword evidence="2" id="KW-1185">Reference proteome</keyword>
<evidence type="ECO:0000313" key="2">
    <source>
        <dbReference type="Proteomes" id="UP001056120"/>
    </source>
</evidence>
<name>A0ACB9GII5_9ASTR</name>
<reference evidence="1 2" key="2">
    <citation type="journal article" date="2022" name="Mol. Ecol. Resour.">
        <title>The genomes of chicory, endive, great burdock and yacon provide insights into Asteraceae paleo-polyploidization history and plant inulin production.</title>
        <authorList>
            <person name="Fan W."/>
            <person name="Wang S."/>
            <person name="Wang H."/>
            <person name="Wang A."/>
            <person name="Jiang F."/>
            <person name="Liu H."/>
            <person name="Zhao H."/>
            <person name="Xu D."/>
            <person name="Zhang Y."/>
        </authorList>
    </citation>
    <scope>NUCLEOTIDE SEQUENCE [LARGE SCALE GENOMIC DNA]</scope>
    <source>
        <strain evidence="2">cv. Yunnan</strain>
        <tissue evidence="1">Leaves</tissue>
    </source>
</reference>
<dbReference type="Proteomes" id="UP001056120">
    <property type="component" value="Linkage Group LG14"/>
</dbReference>